<evidence type="ECO:0000256" key="3">
    <source>
        <dbReference type="ARBA" id="ARBA00022679"/>
    </source>
</evidence>
<dbReference type="RefSeq" id="WP_086029496.1">
    <property type="nucleotide sequence ID" value="NZ_LAPZ01000002.1"/>
</dbReference>
<dbReference type="STRING" id="1635173.WH52_03195"/>
<comment type="caution">
    <text evidence="6">The sequence shown here is derived from an EMBL/GenBank/DDBJ whole genome shotgun (WGS) entry which is preliminary data.</text>
</comment>
<dbReference type="GO" id="GO:0030170">
    <property type="term" value="F:pyridoxal phosphate binding"/>
    <property type="evidence" value="ECO:0007669"/>
    <property type="project" value="InterPro"/>
</dbReference>
<protein>
    <submittedName>
        <fullName evidence="6">8-amino-7-oxononanoate synthase</fullName>
    </submittedName>
</protein>
<feature type="domain" description="Aminotransferase class I/classII large" evidence="5">
    <location>
        <begin position="29"/>
        <end position="373"/>
    </location>
</feature>
<evidence type="ECO:0000313" key="7">
    <source>
        <dbReference type="Proteomes" id="UP000194221"/>
    </source>
</evidence>
<comment type="similarity">
    <text evidence="2">Belongs to the class-II pyridoxal-phosphate-dependent aminotransferase family. BioF subfamily.</text>
</comment>
<dbReference type="InterPro" id="IPR004839">
    <property type="entry name" value="Aminotransferase_I/II_large"/>
</dbReference>
<dbReference type="EMBL" id="LAPZ01000002">
    <property type="protein sequence ID" value="OSY88695.1"/>
    <property type="molecule type" value="Genomic_DNA"/>
</dbReference>
<gene>
    <name evidence="6" type="ORF">WH52_03195</name>
</gene>
<dbReference type="PANTHER" id="PTHR13693:SF77">
    <property type="entry name" value="8-AMINO-7-OXONONANOATE SYNTHASE"/>
    <property type="match status" value="1"/>
</dbReference>
<evidence type="ECO:0000259" key="5">
    <source>
        <dbReference type="Pfam" id="PF00155"/>
    </source>
</evidence>
<proteinExistence type="inferred from homology"/>
<keyword evidence="4" id="KW-0663">Pyridoxal phosphate</keyword>
<dbReference type="Gene3D" id="3.90.1150.10">
    <property type="entry name" value="Aspartate Aminotransferase, domain 1"/>
    <property type="match status" value="1"/>
</dbReference>
<dbReference type="PANTHER" id="PTHR13693">
    <property type="entry name" value="CLASS II AMINOTRANSFERASE/8-AMINO-7-OXONONANOATE SYNTHASE"/>
    <property type="match status" value="1"/>
</dbReference>
<dbReference type="GO" id="GO:0009102">
    <property type="term" value="P:biotin biosynthetic process"/>
    <property type="evidence" value="ECO:0007669"/>
    <property type="project" value="TreeGrafter"/>
</dbReference>
<evidence type="ECO:0000256" key="1">
    <source>
        <dbReference type="ARBA" id="ARBA00001933"/>
    </source>
</evidence>
<keyword evidence="3" id="KW-0808">Transferase</keyword>
<dbReference type="InterPro" id="IPR015424">
    <property type="entry name" value="PyrdxlP-dep_Trfase"/>
</dbReference>
<comment type="cofactor">
    <cofactor evidence="1">
        <name>pyridoxal 5'-phosphate</name>
        <dbReference type="ChEBI" id="CHEBI:597326"/>
    </cofactor>
</comment>
<dbReference type="InParanoid" id="A0A1Y2PE31"/>
<dbReference type="InterPro" id="IPR050087">
    <property type="entry name" value="AON_synthase_class-II"/>
</dbReference>
<organism evidence="6 7">
    <name type="scientific">Tenacibaculum holothuriorum</name>
    <dbReference type="NCBI Taxonomy" id="1635173"/>
    <lineage>
        <taxon>Bacteria</taxon>
        <taxon>Pseudomonadati</taxon>
        <taxon>Bacteroidota</taxon>
        <taxon>Flavobacteriia</taxon>
        <taxon>Flavobacteriales</taxon>
        <taxon>Flavobacteriaceae</taxon>
        <taxon>Tenacibaculum</taxon>
    </lineage>
</organism>
<sequence>MKFPNKLQQKLTKRIEQDALRSLDNKKGLIDFSSNDYLGFSGSETIFERTHLFLTKNNLKQNGATGSRLLSGNHSLYEETEQLLNTIHKSEASLIFNSGYDANVGFFSSVPQRGDIILYDELIHASIRDGIQLSNAKSFKFKHNSLEHLDEMLKRVQHENTNIYVVTESVFSMDGDSPDLATISQITKKHTNAYLIIDEAHALGIFNYGLVQKLNLEEEVFARIITFGKGLGCHGAAILGSKQLTNYLTNFARSFIYTTGLSPHSIATIKTSYNFLESSEGKNKISTLQQNISHFLSEVKRLELDFISSNSAIHCCIIPGNKKVKNIAKELQKKGFNVKPILSPTVSQNQERLRFCLHSYNSKEEITAVLEHLATFVN</sequence>
<evidence type="ECO:0000256" key="2">
    <source>
        <dbReference type="ARBA" id="ARBA00010008"/>
    </source>
</evidence>
<dbReference type="Pfam" id="PF00155">
    <property type="entry name" value="Aminotran_1_2"/>
    <property type="match status" value="1"/>
</dbReference>
<dbReference type="InterPro" id="IPR015422">
    <property type="entry name" value="PyrdxlP-dep_Trfase_small"/>
</dbReference>
<dbReference type="OrthoDB" id="9807157at2"/>
<dbReference type="Proteomes" id="UP000194221">
    <property type="component" value="Unassembled WGS sequence"/>
</dbReference>
<reference evidence="6 7" key="1">
    <citation type="submission" date="2015-03" db="EMBL/GenBank/DDBJ databases">
        <title>Genome sequence of Tenacibaculum sp. S2-2, isolated from intestinal microbiota of sea cucumber, Apostichopus japonicas.</title>
        <authorList>
            <person name="Shao Z."/>
            <person name="Wang L."/>
            <person name="Li X."/>
        </authorList>
    </citation>
    <scope>NUCLEOTIDE SEQUENCE [LARGE SCALE GENOMIC DNA]</scope>
    <source>
        <strain evidence="6 7">S2-2</strain>
    </source>
</reference>
<dbReference type="GO" id="GO:0016740">
    <property type="term" value="F:transferase activity"/>
    <property type="evidence" value="ECO:0007669"/>
    <property type="project" value="UniProtKB-KW"/>
</dbReference>
<dbReference type="AlphaFoldDB" id="A0A1Y2PE31"/>
<name>A0A1Y2PE31_9FLAO</name>
<evidence type="ECO:0000313" key="6">
    <source>
        <dbReference type="EMBL" id="OSY88695.1"/>
    </source>
</evidence>
<keyword evidence="7" id="KW-1185">Reference proteome</keyword>
<evidence type="ECO:0000256" key="4">
    <source>
        <dbReference type="ARBA" id="ARBA00022898"/>
    </source>
</evidence>
<dbReference type="SUPFAM" id="SSF53383">
    <property type="entry name" value="PLP-dependent transferases"/>
    <property type="match status" value="1"/>
</dbReference>
<accession>A0A1Y2PE31</accession>
<dbReference type="Gene3D" id="3.40.640.10">
    <property type="entry name" value="Type I PLP-dependent aspartate aminotransferase-like (Major domain)"/>
    <property type="match status" value="1"/>
</dbReference>
<dbReference type="InterPro" id="IPR015421">
    <property type="entry name" value="PyrdxlP-dep_Trfase_major"/>
</dbReference>